<proteinExistence type="predicted"/>
<accession>A0AAD5GVG3</accession>
<dbReference type="Proteomes" id="UP001206925">
    <property type="component" value="Unassembled WGS sequence"/>
</dbReference>
<evidence type="ECO:0000313" key="1">
    <source>
        <dbReference type="EMBL" id="KAI7754629.1"/>
    </source>
</evidence>
<keyword evidence="2" id="KW-1185">Reference proteome</keyword>
<dbReference type="AlphaFoldDB" id="A0AAD5GVG3"/>
<gene>
    <name evidence="1" type="ORF">M8C21_023908</name>
</gene>
<organism evidence="1 2">
    <name type="scientific">Ambrosia artemisiifolia</name>
    <name type="common">Common ragweed</name>
    <dbReference type="NCBI Taxonomy" id="4212"/>
    <lineage>
        <taxon>Eukaryota</taxon>
        <taxon>Viridiplantae</taxon>
        <taxon>Streptophyta</taxon>
        <taxon>Embryophyta</taxon>
        <taxon>Tracheophyta</taxon>
        <taxon>Spermatophyta</taxon>
        <taxon>Magnoliopsida</taxon>
        <taxon>eudicotyledons</taxon>
        <taxon>Gunneridae</taxon>
        <taxon>Pentapetalae</taxon>
        <taxon>asterids</taxon>
        <taxon>campanulids</taxon>
        <taxon>Asterales</taxon>
        <taxon>Asteraceae</taxon>
        <taxon>Asteroideae</taxon>
        <taxon>Heliantheae alliance</taxon>
        <taxon>Heliantheae</taxon>
        <taxon>Ambrosia</taxon>
    </lineage>
</organism>
<evidence type="ECO:0000313" key="2">
    <source>
        <dbReference type="Proteomes" id="UP001206925"/>
    </source>
</evidence>
<protein>
    <submittedName>
        <fullName evidence="1">Uncharacterized protein</fullName>
    </submittedName>
</protein>
<dbReference type="EMBL" id="JAMZMK010002904">
    <property type="protein sequence ID" value="KAI7754629.1"/>
    <property type="molecule type" value="Genomic_DNA"/>
</dbReference>
<reference evidence="1" key="1">
    <citation type="submission" date="2022-06" db="EMBL/GenBank/DDBJ databases">
        <title>Uncovering the hologenomic basis of an extraordinary plant invasion.</title>
        <authorList>
            <person name="Bieker V.C."/>
            <person name="Martin M.D."/>
            <person name="Gilbert T."/>
            <person name="Hodgins K."/>
            <person name="Battlay P."/>
            <person name="Petersen B."/>
            <person name="Wilson J."/>
        </authorList>
    </citation>
    <scope>NUCLEOTIDE SEQUENCE</scope>
    <source>
        <strain evidence="1">AA19_3_7</strain>
        <tissue evidence="1">Leaf</tissue>
    </source>
</reference>
<sequence length="155" mass="17222">MVAGTRSFNRKDISLSGIGDALSEMSDAACSCDFVNGQHSLKGANPVTGRNWNWVKWNRSLKKLWFGVSKLGNRLKHEINNGGFDRNTRLTLALDEVDSKVEAVGLQDTLENVAEFKCVKVMVHKSLRTLALKYPGDVQVVQLNDEYANIQLLGK</sequence>
<comment type="caution">
    <text evidence="1">The sequence shown here is derived from an EMBL/GenBank/DDBJ whole genome shotgun (WGS) entry which is preliminary data.</text>
</comment>
<name>A0AAD5GVG3_AMBAR</name>